<evidence type="ECO:0000256" key="6">
    <source>
        <dbReference type="ARBA" id="ARBA00022692"/>
    </source>
</evidence>
<evidence type="ECO:0000256" key="12">
    <source>
        <dbReference type="ARBA" id="ARBA00026028"/>
    </source>
</evidence>
<evidence type="ECO:0000256" key="8">
    <source>
        <dbReference type="ARBA" id="ARBA00022989"/>
    </source>
</evidence>
<evidence type="ECO:0000256" key="2">
    <source>
        <dbReference type="ARBA" id="ARBA00010527"/>
    </source>
</evidence>
<keyword evidence="23" id="KW-1185">Reference proteome</keyword>
<evidence type="ECO:0000256" key="14">
    <source>
        <dbReference type="ARBA" id="ARBA00033245"/>
    </source>
</evidence>
<feature type="region of interest" description="Disordered" evidence="17">
    <location>
        <begin position="278"/>
        <end position="336"/>
    </location>
</feature>
<organism evidence="21 22">
    <name type="scientific">Bifidobacterium vespertilionis</name>
    <dbReference type="NCBI Taxonomy" id="2562524"/>
    <lineage>
        <taxon>Bacteria</taxon>
        <taxon>Bacillati</taxon>
        <taxon>Actinomycetota</taxon>
        <taxon>Actinomycetes</taxon>
        <taxon>Bifidobacteriales</taxon>
        <taxon>Bifidobacteriaceae</taxon>
        <taxon>Bifidobacterium</taxon>
    </lineage>
</organism>
<dbReference type="RefSeq" id="WP_150354226.1">
    <property type="nucleotide sequence ID" value="NZ_RZNZ01000014.1"/>
</dbReference>
<evidence type="ECO:0000256" key="16">
    <source>
        <dbReference type="RuleBase" id="RU003945"/>
    </source>
</evidence>
<dbReference type="EMBL" id="RZOA01000012">
    <property type="protein sequence ID" value="KAA8823100.1"/>
    <property type="molecule type" value="Genomic_DNA"/>
</dbReference>
<reference evidence="22 23" key="1">
    <citation type="journal article" date="2019" name="Syst. Appl. Microbiol.">
        <title>Characterization of Bifidobacterium species in feaces of the Egyptian fruit bat: Description of B. vespertilionis sp. nov. and B. rousetti sp. nov.</title>
        <authorList>
            <person name="Modesto M."/>
            <person name="Satti M."/>
            <person name="Watanabe K."/>
            <person name="Puglisi E."/>
            <person name="Morelli L."/>
            <person name="Huang C.-H."/>
            <person name="Liou J.-S."/>
            <person name="Miyashita M."/>
            <person name="Tamura T."/>
            <person name="Saito S."/>
            <person name="Mori K."/>
            <person name="Huang L."/>
            <person name="Sciavilla P."/>
            <person name="Sandri C."/>
            <person name="Spiezio C."/>
            <person name="Vitali F."/>
            <person name="Cavalieri D."/>
            <person name="Perpetuini G."/>
            <person name="Tofalo R."/>
            <person name="Bonetti A."/>
            <person name="Arita M."/>
            <person name="Mattarelli P."/>
        </authorList>
    </citation>
    <scope>NUCLEOTIDE SEQUENCE [LARGE SCALE GENOMIC DNA]</scope>
    <source>
        <strain evidence="20 23">RST16</strain>
        <strain evidence="21 22">RST8</strain>
    </source>
</reference>
<feature type="domain" description="Membrane insertase YidC/Oxa/ALB C-terminal" evidence="19">
    <location>
        <begin position="52"/>
        <end position="267"/>
    </location>
</feature>
<comment type="caution">
    <text evidence="21">The sequence shown here is derived from an EMBL/GenBank/DDBJ whole genome shotgun (WGS) entry which is preliminary data.</text>
</comment>
<keyword evidence="4" id="KW-0813">Transport</keyword>
<comment type="subunit">
    <text evidence="12">Interacts with the Sec translocase complex via SecD. Specifically interacts with transmembrane segments of nascent integral membrane proteins during membrane integration.</text>
</comment>
<dbReference type="PANTHER" id="PTHR12428">
    <property type="entry name" value="OXA1"/>
    <property type="match status" value="1"/>
</dbReference>
<accession>A0A5J5E2F6</accession>
<keyword evidence="9 18" id="KW-0472">Membrane</keyword>
<sequence>MYDSQHFTLDSGFFGFIYTILRPVEWLQTWIMKLFHDLLVLIGFQDGPGIAWVLSIVFLVLVVHAIILPVWWHSMKSMRKTQAIQPELMKIQRKYKGKNDPASREAMSRETMKLYQDNGANPMGSCGIAIVQGPAFMSVWYTLSAVSYIASGVREPLGAFTKEVAEDFANSMAFGVTLSQRFAESDLNGKIVMGIFIALMCLSLFFLQFNNMRKNLPKASMQGSMYTMQKAMAFGFPVMYIFSGVLFPFAVLVYWITNNVCNLIRSQYQMYAIPTPGSPAAEEKEIRDHKRENARRAKAGEPSLEEEALEKAKEEAAQRAESGFQRQQPSRRKKRK</sequence>
<evidence type="ECO:0000313" key="22">
    <source>
        <dbReference type="Proteomes" id="UP000345527"/>
    </source>
</evidence>
<name>A0A5J5E2F6_9BIFI</name>
<evidence type="ECO:0000256" key="5">
    <source>
        <dbReference type="ARBA" id="ARBA00022475"/>
    </source>
</evidence>
<feature type="compositionally biased region" description="Basic and acidic residues" evidence="17">
    <location>
        <begin position="281"/>
        <end position="299"/>
    </location>
</feature>
<dbReference type="InterPro" id="IPR001708">
    <property type="entry name" value="YidC/ALB3/OXA1/COX18"/>
</dbReference>
<dbReference type="PANTHER" id="PTHR12428:SF65">
    <property type="entry name" value="CYTOCHROME C OXIDASE ASSEMBLY PROTEIN COX18, MITOCHONDRIAL"/>
    <property type="match status" value="1"/>
</dbReference>
<evidence type="ECO:0000313" key="21">
    <source>
        <dbReference type="EMBL" id="KAA8823100.1"/>
    </source>
</evidence>
<dbReference type="GO" id="GO:0005886">
    <property type="term" value="C:plasma membrane"/>
    <property type="evidence" value="ECO:0007669"/>
    <property type="project" value="UniProtKB-SubCell"/>
</dbReference>
<dbReference type="EMBL" id="RZNZ01000014">
    <property type="protein sequence ID" value="KAA8818645.1"/>
    <property type="molecule type" value="Genomic_DNA"/>
</dbReference>
<evidence type="ECO:0000313" key="23">
    <source>
        <dbReference type="Proteomes" id="UP000374630"/>
    </source>
</evidence>
<dbReference type="OrthoDB" id="9780552at2"/>
<dbReference type="InterPro" id="IPR047196">
    <property type="entry name" value="YidC_ALB_C"/>
</dbReference>
<dbReference type="Pfam" id="PF02096">
    <property type="entry name" value="60KD_IMP"/>
    <property type="match status" value="1"/>
</dbReference>
<dbReference type="AlphaFoldDB" id="A0A5J5E2F6"/>
<evidence type="ECO:0000256" key="1">
    <source>
        <dbReference type="ARBA" id="ARBA00004651"/>
    </source>
</evidence>
<gene>
    <name evidence="21" type="primary">yidC</name>
    <name evidence="21" type="ORF">EM848_07050</name>
    <name evidence="20" type="ORF">EMO90_09765</name>
</gene>
<feature type="transmembrane region" description="Helical" evidence="18">
    <location>
        <begin position="51"/>
        <end position="72"/>
    </location>
</feature>
<evidence type="ECO:0000256" key="3">
    <source>
        <dbReference type="ARBA" id="ARBA00015325"/>
    </source>
</evidence>
<evidence type="ECO:0000256" key="13">
    <source>
        <dbReference type="ARBA" id="ARBA00031538"/>
    </source>
</evidence>
<comment type="similarity">
    <text evidence="2">Belongs to the OXA1/ALB3/YidC family. Type 1 subfamily.</text>
</comment>
<evidence type="ECO:0000259" key="19">
    <source>
        <dbReference type="Pfam" id="PF02096"/>
    </source>
</evidence>
<evidence type="ECO:0000256" key="17">
    <source>
        <dbReference type="SAM" id="MobiDB-lite"/>
    </source>
</evidence>
<keyword evidence="7" id="KW-0653">Protein transport</keyword>
<dbReference type="Proteomes" id="UP000374630">
    <property type="component" value="Unassembled WGS sequence"/>
</dbReference>
<keyword evidence="5" id="KW-1003">Cell membrane</keyword>
<dbReference type="NCBIfam" id="TIGR03592">
    <property type="entry name" value="yidC_oxa1_cterm"/>
    <property type="match status" value="1"/>
</dbReference>
<evidence type="ECO:0000313" key="20">
    <source>
        <dbReference type="EMBL" id="KAA8818645.1"/>
    </source>
</evidence>
<feature type="transmembrane region" description="Helical" evidence="18">
    <location>
        <begin position="231"/>
        <end position="256"/>
    </location>
</feature>
<keyword evidence="6 16" id="KW-0812">Transmembrane</keyword>
<evidence type="ECO:0000256" key="18">
    <source>
        <dbReference type="SAM" id="Phobius"/>
    </source>
</evidence>
<comment type="function">
    <text evidence="11">Required for the insertion and/or proper folding and/or complex formation of integral membrane proteins into the membrane. Involved in integration of membrane proteins that insert both dependently and independently of the Sec translocase complex, as well as at least some lipoproteins. Aids folding of multispanning membrane proteins.</text>
</comment>
<evidence type="ECO:0000256" key="7">
    <source>
        <dbReference type="ARBA" id="ARBA00022927"/>
    </source>
</evidence>
<dbReference type="GO" id="GO:0032977">
    <property type="term" value="F:membrane insertase activity"/>
    <property type="evidence" value="ECO:0007669"/>
    <property type="project" value="InterPro"/>
</dbReference>
<evidence type="ECO:0000256" key="4">
    <source>
        <dbReference type="ARBA" id="ARBA00022448"/>
    </source>
</evidence>
<protein>
    <recommendedName>
        <fullName evidence="3">Membrane protein insertase YidC</fullName>
    </recommendedName>
    <alternativeName>
        <fullName evidence="15">Foldase YidC</fullName>
    </alternativeName>
    <alternativeName>
        <fullName evidence="14">Membrane integrase YidC</fullName>
    </alternativeName>
    <alternativeName>
        <fullName evidence="13">Membrane protein YidC</fullName>
    </alternativeName>
</protein>
<dbReference type="InterPro" id="IPR028055">
    <property type="entry name" value="YidC/Oxa/ALB_C"/>
</dbReference>
<evidence type="ECO:0000256" key="11">
    <source>
        <dbReference type="ARBA" id="ARBA00025034"/>
    </source>
</evidence>
<evidence type="ECO:0000256" key="15">
    <source>
        <dbReference type="ARBA" id="ARBA00033342"/>
    </source>
</evidence>
<feature type="compositionally biased region" description="Basic and acidic residues" evidence="17">
    <location>
        <begin position="309"/>
        <end position="318"/>
    </location>
</feature>
<dbReference type="Proteomes" id="UP000345527">
    <property type="component" value="Unassembled WGS sequence"/>
</dbReference>
<feature type="transmembrane region" description="Helical" evidence="18">
    <location>
        <begin position="12"/>
        <end position="31"/>
    </location>
</feature>
<keyword evidence="10" id="KW-0143">Chaperone</keyword>
<keyword evidence="8 18" id="KW-1133">Transmembrane helix</keyword>
<dbReference type="CDD" id="cd20070">
    <property type="entry name" value="5TM_YidC_Alb3"/>
    <property type="match status" value="1"/>
</dbReference>
<evidence type="ECO:0000256" key="9">
    <source>
        <dbReference type="ARBA" id="ARBA00023136"/>
    </source>
</evidence>
<proteinExistence type="inferred from homology"/>
<dbReference type="GO" id="GO:0051205">
    <property type="term" value="P:protein insertion into membrane"/>
    <property type="evidence" value="ECO:0007669"/>
    <property type="project" value="TreeGrafter"/>
</dbReference>
<comment type="subcellular location">
    <subcellularLocation>
        <location evidence="1">Cell membrane</location>
        <topology evidence="1">Multi-pass membrane protein</topology>
    </subcellularLocation>
    <subcellularLocation>
        <location evidence="16">Membrane</location>
        <topology evidence="16">Multi-pass membrane protein</topology>
    </subcellularLocation>
</comment>
<feature type="transmembrane region" description="Helical" evidence="18">
    <location>
        <begin position="191"/>
        <end position="210"/>
    </location>
</feature>
<dbReference type="GO" id="GO:0015031">
    <property type="term" value="P:protein transport"/>
    <property type="evidence" value="ECO:0007669"/>
    <property type="project" value="UniProtKB-KW"/>
</dbReference>
<evidence type="ECO:0000256" key="10">
    <source>
        <dbReference type="ARBA" id="ARBA00023186"/>
    </source>
</evidence>